<comment type="subcellular location">
    <subcellularLocation>
        <location evidence="1">Nucleus</location>
    </subcellularLocation>
</comment>
<accession>A0A811LPC7</accession>
<protein>
    <submittedName>
        <fullName evidence="6">Uncharacterized protein</fullName>
    </submittedName>
</protein>
<dbReference type="Proteomes" id="UP000614601">
    <property type="component" value="Unassembled WGS sequence"/>
</dbReference>
<dbReference type="PANTHER" id="PTHR11380:SF16">
    <property type="entry name" value="TRANSCRIPTION INITIATION PROTEIN SPT3 HOMOLOG"/>
    <property type="match status" value="1"/>
</dbReference>
<dbReference type="EMBL" id="CAJFDH010000006">
    <property type="protein sequence ID" value="CAD5228936.1"/>
    <property type="molecule type" value="Genomic_DNA"/>
</dbReference>
<dbReference type="Proteomes" id="UP000783686">
    <property type="component" value="Unassembled WGS sequence"/>
</dbReference>
<proteinExistence type="inferred from homology"/>
<dbReference type="GO" id="GO:0003713">
    <property type="term" value="F:transcription coactivator activity"/>
    <property type="evidence" value="ECO:0007669"/>
    <property type="project" value="TreeGrafter"/>
</dbReference>
<dbReference type="OrthoDB" id="66982at2759"/>
<dbReference type="Pfam" id="PF02269">
    <property type="entry name" value="TFIID-18kDa"/>
    <property type="match status" value="1"/>
</dbReference>
<dbReference type="EMBL" id="CAJFCW020000006">
    <property type="protein sequence ID" value="CAG9125309.1"/>
    <property type="molecule type" value="Genomic_DNA"/>
</dbReference>
<dbReference type="InterPro" id="IPR009072">
    <property type="entry name" value="Histone-fold"/>
</dbReference>
<evidence type="ECO:0000313" key="7">
    <source>
        <dbReference type="Proteomes" id="UP000614601"/>
    </source>
</evidence>
<keyword evidence="3" id="KW-0804">Transcription</keyword>
<dbReference type="GO" id="GO:0005634">
    <property type="term" value="C:nucleus"/>
    <property type="evidence" value="ECO:0007669"/>
    <property type="project" value="UniProtKB-SubCell"/>
</dbReference>
<dbReference type="InterPro" id="IPR003195">
    <property type="entry name" value="TFIID_TAF13"/>
</dbReference>
<evidence type="ECO:0000256" key="2">
    <source>
        <dbReference type="ARBA" id="ARBA00023015"/>
    </source>
</evidence>
<comment type="similarity">
    <text evidence="5">Belongs to the SPT3 family.</text>
</comment>
<evidence type="ECO:0000256" key="4">
    <source>
        <dbReference type="ARBA" id="ARBA00023242"/>
    </source>
</evidence>
<dbReference type="AlphaFoldDB" id="A0A811LPC7"/>
<dbReference type="SUPFAM" id="SSF47113">
    <property type="entry name" value="Histone-fold"/>
    <property type="match status" value="1"/>
</dbReference>
<evidence type="ECO:0000256" key="3">
    <source>
        <dbReference type="ARBA" id="ARBA00023163"/>
    </source>
</evidence>
<keyword evidence="2" id="KW-0805">Transcription regulation</keyword>
<organism evidence="6 7">
    <name type="scientific">Bursaphelenchus okinawaensis</name>
    <dbReference type="NCBI Taxonomy" id="465554"/>
    <lineage>
        <taxon>Eukaryota</taxon>
        <taxon>Metazoa</taxon>
        <taxon>Ecdysozoa</taxon>
        <taxon>Nematoda</taxon>
        <taxon>Chromadorea</taxon>
        <taxon>Rhabditida</taxon>
        <taxon>Tylenchina</taxon>
        <taxon>Tylenchomorpha</taxon>
        <taxon>Aphelenchoidea</taxon>
        <taxon>Aphelenchoididae</taxon>
        <taxon>Bursaphelenchus</taxon>
    </lineage>
</organism>
<evidence type="ECO:0000256" key="5">
    <source>
        <dbReference type="ARBA" id="ARBA00061274"/>
    </source>
</evidence>
<evidence type="ECO:0000256" key="1">
    <source>
        <dbReference type="ARBA" id="ARBA00004123"/>
    </source>
</evidence>
<evidence type="ECO:0000313" key="6">
    <source>
        <dbReference type="EMBL" id="CAD5228936.1"/>
    </source>
</evidence>
<keyword evidence="4" id="KW-0539">Nucleus</keyword>
<name>A0A811LPC7_9BILA</name>
<gene>
    <name evidence="6" type="ORF">BOKJ2_LOCUS12995</name>
</gene>
<dbReference type="GO" id="GO:0006366">
    <property type="term" value="P:transcription by RNA polymerase II"/>
    <property type="evidence" value="ECO:0007669"/>
    <property type="project" value="InterPro"/>
</dbReference>
<sequence>MDDSIYVNIEDERLDGNSLEFITKNVSTLIFTNGDDQKPESEVVEFMEELLRTELKNLMDRAVERTSEFGRRNVKFCDVLWCLKDQTRLLMRLFKFLKERDEIQLLECLSDNGKKRSFEHVLDALDSLAEQFPHLKQVAESVDTYVEDAEKSQRMERIVEHLQALDSDAYIEFSKARRVSLCKNRRALSEWLCVTQPLDAELIIVLNFLASEVVAEMVENAFKCKLEEAAVPGKDTSSPLCLKFYKMALKRNKGHLDTGFVLI</sequence>
<dbReference type="GO" id="GO:0046982">
    <property type="term" value="F:protein heterodimerization activity"/>
    <property type="evidence" value="ECO:0007669"/>
    <property type="project" value="InterPro"/>
</dbReference>
<dbReference type="PANTHER" id="PTHR11380">
    <property type="entry name" value="TRANSCRIPTION INITIATION FACTOR TFIID/SUPT3-RELATED"/>
    <property type="match status" value="1"/>
</dbReference>
<keyword evidence="7" id="KW-1185">Reference proteome</keyword>
<reference evidence="6" key="1">
    <citation type="submission" date="2020-09" db="EMBL/GenBank/DDBJ databases">
        <authorList>
            <person name="Kikuchi T."/>
        </authorList>
    </citation>
    <scope>NUCLEOTIDE SEQUENCE</scope>
    <source>
        <strain evidence="6">SH1</strain>
    </source>
</reference>
<comment type="caution">
    <text evidence="6">The sequence shown here is derived from an EMBL/GenBank/DDBJ whole genome shotgun (WGS) entry which is preliminary data.</text>
</comment>